<reference evidence="4 6" key="1">
    <citation type="submission" date="2024-04" db="EMBL/GenBank/DDBJ databases">
        <title>Tritrichomonas musculus Genome.</title>
        <authorList>
            <person name="Alves-Ferreira E."/>
            <person name="Grigg M."/>
            <person name="Lorenzi H."/>
            <person name="Galac M."/>
        </authorList>
    </citation>
    <scope>NUCLEOTIDE SEQUENCE [LARGE SCALE GENOMIC DNA]</scope>
    <source>
        <strain evidence="4 6">EAF2021</strain>
    </source>
</reference>
<dbReference type="PANTHER" id="PTHR11102:SF147">
    <property type="entry name" value="SEL1L ADAPTOR SUBUNIT OF ERAD E3 UBIQUITIN LIGASE"/>
    <property type="match status" value="1"/>
</dbReference>
<dbReference type="Pfam" id="PF08238">
    <property type="entry name" value="Sel1"/>
    <property type="match status" value="15"/>
</dbReference>
<feature type="compositionally biased region" description="Basic and acidic residues" evidence="2">
    <location>
        <begin position="1081"/>
        <end position="1108"/>
    </location>
</feature>
<feature type="compositionally biased region" description="Basic and acidic residues" evidence="2">
    <location>
        <begin position="1260"/>
        <end position="1279"/>
    </location>
</feature>
<comment type="caution">
    <text evidence="4">The sequence shown here is derived from an EMBL/GenBank/DDBJ whole genome shotgun (WGS) entry which is preliminary data.</text>
</comment>
<dbReference type="SMART" id="SM00671">
    <property type="entry name" value="SEL1"/>
    <property type="match status" value="16"/>
</dbReference>
<feature type="compositionally biased region" description="Polar residues" evidence="2">
    <location>
        <begin position="951"/>
        <end position="964"/>
    </location>
</feature>
<gene>
    <name evidence="5" type="ORF">M9Y10_011213</name>
    <name evidence="4" type="ORF">M9Y10_027586</name>
</gene>
<dbReference type="SUPFAM" id="SSF81901">
    <property type="entry name" value="HCP-like"/>
    <property type="match status" value="4"/>
</dbReference>
<evidence type="ECO:0000313" key="6">
    <source>
        <dbReference type="Proteomes" id="UP001470230"/>
    </source>
</evidence>
<feature type="region of interest" description="Disordered" evidence="2">
    <location>
        <begin position="1066"/>
        <end position="1234"/>
    </location>
</feature>
<feature type="compositionally biased region" description="Basic and acidic residues" evidence="2">
    <location>
        <begin position="1287"/>
        <end position="1302"/>
    </location>
</feature>
<feature type="compositionally biased region" description="Basic and acidic residues" evidence="2">
    <location>
        <begin position="1145"/>
        <end position="1155"/>
    </location>
</feature>
<feature type="compositionally biased region" description="Basic and acidic residues" evidence="2">
    <location>
        <begin position="996"/>
        <end position="1023"/>
    </location>
</feature>
<protein>
    <recommendedName>
        <fullName evidence="3">Protein kinase domain-containing protein</fullName>
    </recommendedName>
</protein>
<dbReference type="InterPro" id="IPR000719">
    <property type="entry name" value="Prot_kinase_dom"/>
</dbReference>
<feature type="compositionally biased region" description="Basic and acidic residues" evidence="2">
    <location>
        <begin position="975"/>
        <end position="985"/>
    </location>
</feature>
<dbReference type="InterPro" id="IPR011009">
    <property type="entry name" value="Kinase-like_dom_sf"/>
</dbReference>
<dbReference type="EMBL" id="JAPFFF010000017">
    <property type="protein sequence ID" value="KAK8863527.1"/>
    <property type="molecule type" value="Genomic_DNA"/>
</dbReference>
<comment type="similarity">
    <text evidence="1">Belongs to the sel-1 family.</text>
</comment>
<feature type="compositionally biased region" description="Basic and acidic residues" evidence="2">
    <location>
        <begin position="557"/>
        <end position="566"/>
    </location>
</feature>
<evidence type="ECO:0000256" key="1">
    <source>
        <dbReference type="ARBA" id="ARBA00038101"/>
    </source>
</evidence>
<organism evidence="4 6">
    <name type="scientific">Tritrichomonas musculus</name>
    <dbReference type="NCBI Taxonomy" id="1915356"/>
    <lineage>
        <taxon>Eukaryota</taxon>
        <taxon>Metamonada</taxon>
        <taxon>Parabasalia</taxon>
        <taxon>Tritrichomonadida</taxon>
        <taxon>Tritrichomonadidae</taxon>
        <taxon>Tritrichomonas</taxon>
    </lineage>
</organism>
<evidence type="ECO:0000313" key="4">
    <source>
        <dbReference type="EMBL" id="KAK8834518.1"/>
    </source>
</evidence>
<dbReference type="InterPro" id="IPR006597">
    <property type="entry name" value="Sel1-like"/>
</dbReference>
<dbReference type="SUPFAM" id="SSF56112">
    <property type="entry name" value="Protein kinase-like (PK-like)"/>
    <property type="match status" value="1"/>
</dbReference>
<accession>A0ABR2GKR8</accession>
<feature type="region of interest" description="Disordered" evidence="2">
    <location>
        <begin position="1260"/>
        <end position="1302"/>
    </location>
</feature>
<dbReference type="Proteomes" id="UP001470230">
    <property type="component" value="Unassembled WGS sequence"/>
</dbReference>
<dbReference type="EMBL" id="JAPFFF010000378">
    <property type="protein sequence ID" value="KAK8834518.1"/>
    <property type="molecule type" value="Genomic_DNA"/>
</dbReference>
<dbReference type="Gene3D" id="1.10.510.10">
    <property type="entry name" value="Transferase(Phosphotransferase) domain 1"/>
    <property type="match status" value="1"/>
</dbReference>
<keyword evidence="6" id="KW-1185">Reference proteome</keyword>
<evidence type="ECO:0000259" key="3">
    <source>
        <dbReference type="PROSITE" id="PS50011"/>
    </source>
</evidence>
<feature type="compositionally biased region" description="Acidic residues" evidence="2">
    <location>
        <begin position="1024"/>
        <end position="1033"/>
    </location>
</feature>
<feature type="region of interest" description="Disordered" evidence="2">
    <location>
        <begin position="557"/>
        <end position="582"/>
    </location>
</feature>
<feature type="compositionally biased region" description="Basic and acidic residues" evidence="2">
    <location>
        <begin position="1322"/>
        <end position="1372"/>
    </location>
</feature>
<dbReference type="Gene3D" id="1.25.40.10">
    <property type="entry name" value="Tetratricopeptide repeat domain"/>
    <property type="match status" value="4"/>
</dbReference>
<feature type="region of interest" description="Disordered" evidence="2">
    <location>
        <begin position="1314"/>
        <end position="1372"/>
    </location>
</feature>
<dbReference type="InterPro" id="IPR050767">
    <property type="entry name" value="Sel1_AlgK"/>
</dbReference>
<dbReference type="PROSITE" id="PS50011">
    <property type="entry name" value="PROTEIN_KINASE_DOM"/>
    <property type="match status" value="1"/>
</dbReference>
<proteinExistence type="inferred from homology"/>
<dbReference type="InterPro" id="IPR011990">
    <property type="entry name" value="TPR-like_helical_dom_sf"/>
</dbReference>
<dbReference type="InterPro" id="IPR001245">
    <property type="entry name" value="Ser-Thr/Tyr_kinase_cat_dom"/>
</dbReference>
<name>A0ABR2GKR8_9EUKA</name>
<evidence type="ECO:0000256" key="2">
    <source>
        <dbReference type="SAM" id="MobiDB-lite"/>
    </source>
</evidence>
<dbReference type="Pfam" id="PF07714">
    <property type="entry name" value="PK_Tyr_Ser-Thr"/>
    <property type="match status" value="1"/>
</dbReference>
<dbReference type="PANTHER" id="PTHR11102">
    <property type="entry name" value="SEL-1-LIKE PROTEIN"/>
    <property type="match status" value="1"/>
</dbReference>
<dbReference type="SMART" id="SM00220">
    <property type="entry name" value="S_TKc"/>
    <property type="match status" value="1"/>
</dbReference>
<feature type="domain" description="Protein kinase" evidence="3">
    <location>
        <begin position="13"/>
        <end position="275"/>
    </location>
</feature>
<evidence type="ECO:0000313" key="5">
    <source>
        <dbReference type="EMBL" id="KAK8863527.1"/>
    </source>
</evidence>
<sequence length="1992" mass="230355">MKKRDLILDFTKFNDLTTIKQTQFITISESKKKYSPSRRYFFKKFNYYFNPEKQKIVVETFLKIDLHENQYIQSYNNYSLHTNNQNTPIFSRKYIHQFTTLEEILQKNNFSNEWKIIDMMNCIFAVAEGMKYLHNKNIIHGNLCPSNIIVDFANQCYICDFSLYPIKKVYYKEEELFNKDYQDPFMESNNPTKSSDVYSYGILICELYRSFFYPRNHDPIKTFIQRKDPSTFSELGKSFPQWISLCLNPSLEKRPTFEQITNFFSCSVGQIDSFIIKDLYKKFLKINYTLTLARKQDPFALIKLGKQYKDGIGVDKDPNKALNYFAKAANLNDSEGQYLYGNMLMNDPLKEKMAMAFLKLSADEENIHGMAFYGIALRKKAKSSNEQIEALNYIKKSAKLGFTTAQINYATILLNGNPTEEQKEDGIEFLKMAIRKGDRDAYYIYGMILKSGDVIQKDMIMAMEYFKVAADMGNTSAMIEYGDGNCHGVGVPQNYSIAKKYYENAMKKGNENARIKLIQINQMIKEKKNYEINNTCHNEDNKTLPFNGNYIVDNKKQSDSTEKEGHMNQNLAGKKDPNPPKRLSFVPSKPNEFDNIKSVVFKFPKHIIDTQISDFSSEINFDENTDKKEISTFFKKLKSKNLLEEYEDKLIKINNPFIFYKYGKYYYSSDKTNEIKKSMKYFQKAADLGSAKAQIFYGIALYSGENVKMDKELSIKYFEKAAKQGNAEGKCNLGIALYNKNEKKLGLRYLKEAANKDHPLAQLYYGKSLEDKTLRHKYIENAYYADCKEAPYYLAKDYKNGYGVKENIEKAIEILQQSYEMYKQTKDLRSLIKYLKNVDIKEALRYLKIMADTNDKDFISDIHEAQYQYAAQLAKGKYIEQNIEEAKKYFIKSSKYELIKSKFPDIYSLISNDFSSDEAIDNNCVYTSESNLCKSIIKDNELNLNRDDIKTSNNKSNFNNAETMSNDDEPIYSIDKSKFNDDKSKISYGESNTSSDESRITIDKSEIGTEKPKPNNDKSKSSNDDETMSNEDESTCRIDESIFYNNKTMSNDDEPIYSIDKSKFNDDKSKISYGESNTSSDESRITIDKSEIGTEKPKPNNDKSKSSNDDETMSNEDESKCSIDESIFYNNKTMSNDDEPTIIVDKSKFNDDKSKISCGESNTSSDESRITIDKSVIGTEKPKPSNDNSKSSNDDETMSNEDESKCRIDESIFNDDEPTCSIDESIFNDDDEPTCSIDESIFYNNETMSNDDAPTIIVDKSRFNSDKSKYSRDESKFSSKEFINGNHKSETEINEPKSSNDELKSLNEELIIGNDESFYDNNESKSDNNESKSDNYESKSDNNESKSDNYESKSDNYESKSDNYESKSDNNEFLKNSDELHSENNESMPNIDDPIINFDDIIFDYEASINNLYELISNESFLNIDESILYNGSSDEFTLNCDVSIHDNDEITLNDEGEYSDDSQTDFNDDEFITETNSSPDELFSKGINLQNENKFIDAFHYFKAAAEKGKYLAYMKCAEISSSFEEKLENYELAIKYQVPNAFDKWRKSILKHVSLFRSNQSKYVELSEKFARNFESKKDFSDACFLYLKAKKLINFHICYEKAQKNIENIRDADQQLLFATIAEKKNDINLSIKMYAKAYENGIQKAYEKVCSLKQIQKNKLNSTESFLEKGIAFLEGKNGTQIDLEKAFSIFNNKSLNGNRKTDFYLGEYYKKTGQYDTCFQYYKKSADSGDLDGLNACGDCFLFGKGVKKNISQAINCYKMAAEKGNGKALYNYAQHLRITGSTEAEQIQYNSYIKQAAEKLVPDALYNYSKLIQKVNPIDSKKFFEYSIEIGSELAIKEHGKQLKQNNQKDEAIKLFKKAADKDLLIGHRKYAKYILNNYQNINDNYLALKYFKRAAEIGEVKDYYKYASFLYRFFHNIFKVECANYFKKAADENYAKAFFYYAECLKNGYGVEKNCKEAGKYFELSFKKDPNSPVKQRHKQLQNNH</sequence>
<feature type="region of interest" description="Disordered" evidence="2">
    <location>
        <begin position="947"/>
        <end position="1039"/>
    </location>
</feature>